<evidence type="ECO:0000313" key="3">
    <source>
        <dbReference type="Proteomes" id="UP000092819"/>
    </source>
</evidence>
<organism evidence="2 3">
    <name type="scientific">Vibrio celticus</name>
    <dbReference type="NCBI Taxonomy" id="446372"/>
    <lineage>
        <taxon>Bacteria</taxon>
        <taxon>Pseudomonadati</taxon>
        <taxon>Pseudomonadota</taxon>
        <taxon>Gammaproteobacteria</taxon>
        <taxon>Vibrionales</taxon>
        <taxon>Vibrionaceae</taxon>
        <taxon>Vibrio</taxon>
    </lineage>
</organism>
<dbReference type="Gene3D" id="3.10.450.40">
    <property type="match status" value="1"/>
</dbReference>
<dbReference type="RefSeq" id="WP_065676944.1">
    <property type="nucleotide sequence ID" value="NZ_AP025463.1"/>
</dbReference>
<feature type="signal peptide" evidence="1">
    <location>
        <begin position="1"/>
        <end position="22"/>
    </location>
</feature>
<accession>A0A1C3JGJ3</accession>
<evidence type="ECO:0008006" key="4">
    <source>
        <dbReference type="Google" id="ProtNLM"/>
    </source>
</evidence>
<evidence type="ECO:0000256" key="1">
    <source>
        <dbReference type="SAM" id="SignalP"/>
    </source>
</evidence>
<reference evidence="3" key="1">
    <citation type="submission" date="2016-06" db="EMBL/GenBank/DDBJ databases">
        <authorList>
            <person name="Rodrigo-Torres L."/>
            <person name="Arahal D.R."/>
        </authorList>
    </citation>
    <scope>NUCLEOTIDE SEQUENCE [LARGE SCALE GENOMIC DNA]</scope>
    <source>
        <strain evidence="3">CECT 7224</strain>
    </source>
</reference>
<protein>
    <recommendedName>
        <fullName evidence="4">Peptidase propeptide and YPEB domain protein</fullName>
    </recommendedName>
</protein>
<dbReference type="AlphaFoldDB" id="A0A1C3JGJ3"/>
<evidence type="ECO:0000313" key="2">
    <source>
        <dbReference type="EMBL" id="SBT14320.1"/>
    </source>
</evidence>
<keyword evidence="1" id="KW-0732">Signal</keyword>
<dbReference type="Proteomes" id="UP000092819">
    <property type="component" value="Unassembled WGS sequence"/>
</dbReference>
<keyword evidence="3" id="KW-1185">Reference proteome</keyword>
<gene>
    <name evidence="2" type="ORF">VCE7224_03082</name>
</gene>
<dbReference type="EMBL" id="FLQZ01000068">
    <property type="protein sequence ID" value="SBT14320.1"/>
    <property type="molecule type" value="Genomic_DNA"/>
</dbReference>
<sequence>MKQLILCGVLAAVSTFGVSTYAAQGSEIVSKEQAIKAALLSLDAEGLGIRHDEPDNQWDVFVTRDGKAYEIEVDALTAQIVAVEEESLAEVPAELSGELSHEGVTGDVGDSRRPFTFIR</sequence>
<proteinExistence type="predicted"/>
<feature type="chain" id="PRO_5008676629" description="Peptidase propeptide and YPEB domain protein" evidence="1">
    <location>
        <begin position="23"/>
        <end position="119"/>
    </location>
</feature>
<name>A0A1C3JGJ3_9VIBR</name>